<dbReference type="AlphaFoldDB" id="A0A399CYR5"/>
<protein>
    <submittedName>
        <fullName evidence="2">DUF58 domain-containing protein</fullName>
    </submittedName>
</protein>
<dbReference type="PANTHER" id="PTHR33608">
    <property type="entry name" value="BLL2464 PROTEIN"/>
    <property type="match status" value="1"/>
</dbReference>
<keyword evidence="3" id="KW-1185">Reference proteome</keyword>
<dbReference type="EMBL" id="QWET01000008">
    <property type="protein sequence ID" value="RIH64804.1"/>
    <property type="molecule type" value="Genomic_DNA"/>
</dbReference>
<dbReference type="Gene3D" id="3.40.50.410">
    <property type="entry name" value="von Willebrand factor, type A domain"/>
    <property type="match status" value="1"/>
</dbReference>
<dbReference type="InterPro" id="IPR036465">
    <property type="entry name" value="vWFA_dom_sf"/>
</dbReference>
<dbReference type="CDD" id="cd00198">
    <property type="entry name" value="vWFA"/>
    <property type="match status" value="1"/>
</dbReference>
<accession>A0A399CYR5</accession>
<feature type="domain" description="DUF58" evidence="1">
    <location>
        <begin position="42"/>
        <end position="251"/>
    </location>
</feature>
<dbReference type="SUPFAM" id="SSF53300">
    <property type="entry name" value="vWA-like"/>
    <property type="match status" value="1"/>
</dbReference>
<dbReference type="Pfam" id="PF01882">
    <property type="entry name" value="DUF58"/>
    <property type="match status" value="1"/>
</dbReference>
<evidence type="ECO:0000313" key="2">
    <source>
        <dbReference type="EMBL" id="RIH64804.1"/>
    </source>
</evidence>
<dbReference type="InterPro" id="IPR002881">
    <property type="entry name" value="DUF58"/>
</dbReference>
<gene>
    <name evidence="2" type="ORF">D1164_12215</name>
</gene>
<dbReference type="Proteomes" id="UP000266441">
    <property type="component" value="Unassembled WGS sequence"/>
</dbReference>
<proteinExistence type="predicted"/>
<organism evidence="2 3">
    <name type="scientific">Mariniphaga sediminis</name>
    <dbReference type="NCBI Taxonomy" id="1628158"/>
    <lineage>
        <taxon>Bacteria</taxon>
        <taxon>Pseudomonadati</taxon>
        <taxon>Bacteroidota</taxon>
        <taxon>Bacteroidia</taxon>
        <taxon>Marinilabiliales</taxon>
        <taxon>Prolixibacteraceae</taxon>
        <taxon>Mariniphaga</taxon>
    </lineage>
</organism>
<reference evidence="2 3" key="1">
    <citation type="journal article" date="2015" name="Int. J. Syst. Evol. Microbiol.">
        <title>Mariniphaga sediminis sp. nov., isolated from coastal sediment.</title>
        <authorList>
            <person name="Wang F.Q."/>
            <person name="Shen Q.Y."/>
            <person name="Chen G.J."/>
            <person name="Du Z.J."/>
        </authorList>
    </citation>
    <scope>NUCLEOTIDE SEQUENCE [LARGE SCALE GENOMIC DNA]</scope>
    <source>
        <strain evidence="2 3">SY21</strain>
    </source>
</reference>
<sequence length="293" mass="33995">METSELLKKVRKIEIKTRGLSRNIFAGEYHSAFKGRGMAFSEVREYQFGDDIRNIDWNVTARYNHPYVKIFEEERELTVMLLIDVSGSREFGTFEKMKKNVITEISAILSFSAIQNNDKIGVLFFSDTIEKFIPPKKGKSHILRIIRELIDFQPKNTGTDITGAVRYLTNAIKKRSTAFIISDFMDENPDLEMALSIANNKHDVVALKVYDEREKELPPIGMVKLKDAETGKYIWVDSSSRKIRKIYSDFWNKHISRLDTMFKKCGVDYVSIDTKEDYVKSLMTLFKKRAVKQ</sequence>
<dbReference type="OrthoDB" id="9776116at2"/>
<evidence type="ECO:0000313" key="3">
    <source>
        <dbReference type="Proteomes" id="UP000266441"/>
    </source>
</evidence>
<name>A0A399CYR5_9BACT</name>
<comment type="caution">
    <text evidence="2">The sequence shown here is derived from an EMBL/GenBank/DDBJ whole genome shotgun (WGS) entry which is preliminary data.</text>
</comment>
<dbReference type="PANTHER" id="PTHR33608:SF6">
    <property type="entry name" value="BLL2464 PROTEIN"/>
    <property type="match status" value="1"/>
</dbReference>
<dbReference type="RefSeq" id="WP_119350269.1">
    <property type="nucleotide sequence ID" value="NZ_QWET01000008.1"/>
</dbReference>
<evidence type="ECO:0000259" key="1">
    <source>
        <dbReference type="Pfam" id="PF01882"/>
    </source>
</evidence>